<evidence type="ECO:0000259" key="8">
    <source>
        <dbReference type="Pfam" id="PF04239"/>
    </source>
</evidence>
<evidence type="ECO:0000256" key="2">
    <source>
        <dbReference type="ARBA" id="ARBA00006448"/>
    </source>
</evidence>
<dbReference type="GO" id="GO:0005886">
    <property type="term" value="C:plasma membrane"/>
    <property type="evidence" value="ECO:0007669"/>
    <property type="project" value="UniProtKB-SubCell"/>
</dbReference>
<dbReference type="EMBL" id="BJYD01000002">
    <property type="protein sequence ID" value="GEN51953.1"/>
    <property type="molecule type" value="Genomic_DNA"/>
</dbReference>
<feature type="transmembrane region" description="Helical" evidence="7">
    <location>
        <begin position="72"/>
        <end position="95"/>
    </location>
</feature>
<feature type="transmembrane region" description="Helical" evidence="7">
    <location>
        <begin position="48"/>
        <end position="66"/>
    </location>
</feature>
<keyword evidence="5 7" id="KW-1133">Transmembrane helix</keyword>
<evidence type="ECO:0000256" key="5">
    <source>
        <dbReference type="ARBA" id="ARBA00022989"/>
    </source>
</evidence>
<accession>A0A511WP08</accession>
<dbReference type="Pfam" id="PF04239">
    <property type="entry name" value="DUF421"/>
    <property type="match status" value="1"/>
</dbReference>
<feature type="transmembrane region" description="Helical" evidence="7">
    <location>
        <begin position="12"/>
        <end position="36"/>
    </location>
</feature>
<sequence length="231" mass="26419">MMLTRGKPLGKVVLGLLVFSIIIRTLITYLIILFVFRFMGKREIGELSVMDLVVFIMLAEIAVFLIENPSEAIWKAIVPMAVLLAIQIGSAWISLKNQRFRNWFDGKPSIIIKHGKVDEKEMRRQRYNFNDLLLQLREHGIQQVGDVAYAILEPSGKLSVFETKDDGSSDYAVVLIADGEVQYSGLQTIRKNKQWLVNEVRKQGFHSFKEISLCTINDQGEVQIDQNNEFQ</sequence>
<evidence type="ECO:0000313" key="9">
    <source>
        <dbReference type="EMBL" id="GEN51953.1"/>
    </source>
</evidence>
<dbReference type="AlphaFoldDB" id="A0A511WP08"/>
<comment type="caution">
    <text evidence="9">The sequence shown here is derived from an EMBL/GenBank/DDBJ whole genome shotgun (WGS) entry which is preliminary data.</text>
</comment>
<organism evidence="9 10">
    <name type="scientific">Halobacillus faecis</name>
    <dbReference type="NCBI Taxonomy" id="360184"/>
    <lineage>
        <taxon>Bacteria</taxon>
        <taxon>Bacillati</taxon>
        <taxon>Bacillota</taxon>
        <taxon>Bacilli</taxon>
        <taxon>Bacillales</taxon>
        <taxon>Bacillaceae</taxon>
        <taxon>Halobacillus</taxon>
    </lineage>
</organism>
<evidence type="ECO:0000313" key="10">
    <source>
        <dbReference type="Proteomes" id="UP000321886"/>
    </source>
</evidence>
<dbReference type="InterPro" id="IPR007353">
    <property type="entry name" value="DUF421"/>
</dbReference>
<feature type="domain" description="YetF C-terminal" evidence="8">
    <location>
        <begin position="96"/>
        <end position="216"/>
    </location>
</feature>
<keyword evidence="3" id="KW-1003">Cell membrane</keyword>
<dbReference type="PANTHER" id="PTHR34582:SF6">
    <property type="entry name" value="UPF0702 TRANSMEMBRANE PROTEIN YCAP"/>
    <property type="match status" value="1"/>
</dbReference>
<evidence type="ECO:0000256" key="6">
    <source>
        <dbReference type="ARBA" id="ARBA00023136"/>
    </source>
</evidence>
<evidence type="ECO:0000256" key="3">
    <source>
        <dbReference type="ARBA" id="ARBA00022475"/>
    </source>
</evidence>
<reference evidence="9 10" key="1">
    <citation type="submission" date="2019-07" db="EMBL/GenBank/DDBJ databases">
        <title>Whole genome shotgun sequence of Halobacillus faecis NBRC 103569.</title>
        <authorList>
            <person name="Hosoyama A."/>
            <person name="Uohara A."/>
            <person name="Ohji S."/>
            <person name="Ichikawa N."/>
        </authorList>
    </citation>
    <scope>NUCLEOTIDE SEQUENCE [LARGE SCALE GENOMIC DNA]</scope>
    <source>
        <strain evidence="9 10">NBRC 103569</strain>
    </source>
</reference>
<keyword evidence="4 7" id="KW-0812">Transmembrane</keyword>
<gene>
    <name evidence="9" type="primary">yrbG</name>
    <name evidence="9" type="ORF">HFA01_02150</name>
</gene>
<proteinExistence type="inferred from homology"/>
<protein>
    <submittedName>
        <fullName evidence="9">UPF0702 transmembrane protein YrbG</fullName>
    </submittedName>
</protein>
<dbReference type="PANTHER" id="PTHR34582">
    <property type="entry name" value="UPF0702 TRANSMEMBRANE PROTEIN YCAP"/>
    <property type="match status" value="1"/>
</dbReference>
<dbReference type="Gene3D" id="3.30.240.20">
    <property type="entry name" value="bsu07140 like domains"/>
    <property type="match status" value="2"/>
</dbReference>
<dbReference type="Proteomes" id="UP000321886">
    <property type="component" value="Unassembled WGS sequence"/>
</dbReference>
<evidence type="ECO:0000256" key="7">
    <source>
        <dbReference type="SAM" id="Phobius"/>
    </source>
</evidence>
<comment type="similarity">
    <text evidence="2">Belongs to the UPF0702 family.</text>
</comment>
<evidence type="ECO:0000256" key="4">
    <source>
        <dbReference type="ARBA" id="ARBA00022692"/>
    </source>
</evidence>
<evidence type="ECO:0000256" key="1">
    <source>
        <dbReference type="ARBA" id="ARBA00004651"/>
    </source>
</evidence>
<keyword evidence="10" id="KW-1185">Reference proteome</keyword>
<comment type="subcellular location">
    <subcellularLocation>
        <location evidence="1">Cell membrane</location>
        <topology evidence="1">Multi-pass membrane protein</topology>
    </subcellularLocation>
</comment>
<name>A0A511WP08_9BACI</name>
<keyword evidence="6 7" id="KW-0472">Membrane</keyword>
<dbReference type="InterPro" id="IPR023090">
    <property type="entry name" value="UPF0702_alpha/beta_dom_sf"/>
</dbReference>